<reference evidence="1 2" key="1">
    <citation type="journal article" date="2013" name="Genome Announc.">
        <title>Draft Genome Sequence of Methylophaga lonarensis MPLT, a Haloalkaliphilic (Non-Methane-Utilizing) Methylotroph.</title>
        <authorList>
            <person name="Shetty S.A."/>
            <person name="Marathe N.P."/>
            <person name="Munot H."/>
            <person name="Antony C.P."/>
            <person name="Dhotre D.P."/>
            <person name="Murrell J.C."/>
            <person name="Shouche Y.S."/>
        </authorList>
    </citation>
    <scope>NUCLEOTIDE SEQUENCE [LARGE SCALE GENOMIC DNA]</scope>
    <source>
        <strain evidence="1 2">MPL</strain>
    </source>
</reference>
<dbReference type="AlphaFoldDB" id="M7PSB4"/>
<dbReference type="Proteomes" id="UP000012019">
    <property type="component" value="Unassembled WGS sequence"/>
</dbReference>
<proteinExistence type="predicted"/>
<dbReference type="PATRIC" id="fig|1286106.3.peg.1205"/>
<organism evidence="1 2">
    <name type="scientific">Methylophaga lonarensis MPL</name>
    <dbReference type="NCBI Taxonomy" id="1286106"/>
    <lineage>
        <taxon>Bacteria</taxon>
        <taxon>Pseudomonadati</taxon>
        <taxon>Pseudomonadota</taxon>
        <taxon>Gammaproteobacteria</taxon>
        <taxon>Thiotrichales</taxon>
        <taxon>Piscirickettsiaceae</taxon>
        <taxon>Methylophaga</taxon>
    </lineage>
</organism>
<accession>M7PSB4</accession>
<sequence>MRTNTDMADFETWIRHHSEDNIFEYNGEIIDSEKAFRASGLHSQAKPSYQDWLASIS</sequence>
<keyword evidence="2" id="KW-1185">Reference proteome</keyword>
<evidence type="ECO:0000313" key="1">
    <source>
        <dbReference type="EMBL" id="EMR13299.1"/>
    </source>
</evidence>
<name>M7PSB4_9GAMM</name>
<dbReference type="EMBL" id="APHR01000028">
    <property type="protein sequence ID" value="EMR13299.1"/>
    <property type="molecule type" value="Genomic_DNA"/>
</dbReference>
<dbReference type="STRING" id="1286106.MPL1_05984"/>
<evidence type="ECO:0000313" key="2">
    <source>
        <dbReference type="Proteomes" id="UP000012019"/>
    </source>
</evidence>
<protein>
    <submittedName>
        <fullName evidence="1">Uncharacterized protein</fullName>
    </submittedName>
</protein>
<comment type="caution">
    <text evidence="1">The sequence shown here is derived from an EMBL/GenBank/DDBJ whole genome shotgun (WGS) entry which is preliminary data.</text>
</comment>
<gene>
    <name evidence="1" type="ORF">MPL1_05984</name>
</gene>
<dbReference type="RefSeq" id="WP_009726200.1">
    <property type="nucleotide sequence ID" value="NZ_APHR01000028.1"/>
</dbReference>